<evidence type="ECO:0000313" key="2">
    <source>
        <dbReference type="EMBL" id="MBC5712636.1"/>
    </source>
</evidence>
<organism evidence="2 3">
    <name type="scientific">Roseburia zhanii</name>
    <dbReference type="NCBI Taxonomy" id="2763064"/>
    <lineage>
        <taxon>Bacteria</taxon>
        <taxon>Bacillati</taxon>
        <taxon>Bacillota</taxon>
        <taxon>Clostridia</taxon>
        <taxon>Lachnospirales</taxon>
        <taxon>Lachnospiraceae</taxon>
        <taxon>Roseburia</taxon>
    </lineage>
</organism>
<reference evidence="2" key="1">
    <citation type="submission" date="2020-08" db="EMBL/GenBank/DDBJ databases">
        <title>Genome public.</title>
        <authorList>
            <person name="Liu C."/>
            <person name="Sun Q."/>
        </authorList>
    </citation>
    <scope>NUCLEOTIDE SEQUENCE</scope>
    <source>
        <strain evidence="2">BX1005</strain>
    </source>
</reference>
<dbReference type="PANTHER" id="PTHR41786">
    <property type="entry name" value="MOTILITY ACCESSORY FACTOR MAF"/>
    <property type="match status" value="1"/>
</dbReference>
<keyword evidence="3" id="KW-1185">Reference proteome</keyword>
<dbReference type="Pfam" id="PF01973">
    <property type="entry name" value="MptE-like"/>
    <property type="match status" value="1"/>
</dbReference>
<protein>
    <submittedName>
        <fullName evidence="2">Motility associated factor glycosyltransferase family protein</fullName>
    </submittedName>
</protein>
<evidence type="ECO:0000313" key="3">
    <source>
        <dbReference type="Proteomes" id="UP000606720"/>
    </source>
</evidence>
<name>A0A923LML9_9FIRM</name>
<feature type="domain" description="6-hydroxymethylpterin diphosphokinase MptE-like" evidence="1">
    <location>
        <begin position="209"/>
        <end position="382"/>
    </location>
</feature>
<accession>A0A923LML9</accession>
<comment type="caution">
    <text evidence="2">The sequence shown here is derived from an EMBL/GenBank/DDBJ whole genome shotgun (WGS) entry which is preliminary data.</text>
</comment>
<sequence length="615" mass="70262">MDRYQKNYKIIEERFPDVISKLKAAQTAQIELVFVENENKDCIPFAKTEQGEYRLNSYYEPLWAAELFAERYVVDSDYKVYAIAGLSDGKCIRQLLQKLDDTNIVLIYEPDAAWLDKYLEIYDYTDIFSDTRVKFFTGSAEDGALEKLIVNTINYAKRDLVEQCILPNYDILFPKQCEVFIELLVQRIKWLIFQRASYEEFGSKYLDNLYYAIPDMMKGYTVDQLVEYLAKMDISNIPAIIVSAGPSLDKNIHLLKEAKGKALIIVVDAAMRSVVRAGVQPDLVVSVDPVIGMKMVGIEGIETPNLVVMPLSARELIEKNQGKHFYHSISYPFVQQFYWKEGKGDGVYLASGGSVANDAFSLAVTLGFRTIVFIGQDLAFTGGRVYTKGIEDMKKPDEDLTKGSIIVTVEGIHGEELRTDIKMEQYLRWFEREIKKHPELEVIDATEGGARIQGTILKTFQEVLDEKCIGKFDMDAVTAELEPVFTKEQQENIHRELCQIPKRLEELKVIFHKGVAAYDNLNRWAGSKKKDQKEYDRICQEIAVVDEEIAKELLIDILTLYNAKENYETDDVVFAQTDVAVEELAVQGKALLESYCKAADDMIEDLSKIPYYKEM</sequence>
<dbReference type="RefSeq" id="WP_186865737.1">
    <property type="nucleotide sequence ID" value="NZ_JACOPH010000001.1"/>
</dbReference>
<evidence type="ECO:0000259" key="1">
    <source>
        <dbReference type="Pfam" id="PF01973"/>
    </source>
</evidence>
<dbReference type="PANTHER" id="PTHR41786:SF1">
    <property type="entry name" value="6-HYDROXYMETHYLPTERIN DIPHOSPHOKINASE MPTE-LIKE DOMAIN-CONTAINING PROTEIN"/>
    <property type="match status" value="1"/>
</dbReference>
<dbReference type="AlphaFoldDB" id="A0A923LML9"/>
<dbReference type="EMBL" id="JACOPH010000001">
    <property type="protein sequence ID" value="MBC5712636.1"/>
    <property type="molecule type" value="Genomic_DNA"/>
</dbReference>
<dbReference type="Proteomes" id="UP000606720">
    <property type="component" value="Unassembled WGS sequence"/>
</dbReference>
<gene>
    <name evidence="2" type="ORF">H8S17_00170</name>
</gene>
<dbReference type="InterPro" id="IPR002826">
    <property type="entry name" value="MptE-like"/>
</dbReference>
<proteinExistence type="predicted"/>